<evidence type="ECO:0000256" key="1">
    <source>
        <dbReference type="ARBA" id="ARBA00009176"/>
    </source>
</evidence>
<feature type="domain" description="Inosine/uridine-preferring nucleoside hydrolase" evidence="2">
    <location>
        <begin position="1"/>
        <end position="117"/>
    </location>
</feature>
<evidence type="ECO:0000259" key="2">
    <source>
        <dbReference type="Pfam" id="PF01156"/>
    </source>
</evidence>
<dbReference type="GO" id="GO:0016799">
    <property type="term" value="F:hydrolase activity, hydrolyzing N-glycosyl compounds"/>
    <property type="evidence" value="ECO:0007669"/>
    <property type="project" value="InterPro"/>
</dbReference>
<proteinExistence type="inferred from homology"/>
<accession>A0A443RVS1</accession>
<dbReference type="PANTHER" id="PTHR46190:SF1">
    <property type="entry name" value="SI:CH211-201H21.5"/>
    <property type="match status" value="1"/>
</dbReference>
<evidence type="ECO:0000313" key="4">
    <source>
        <dbReference type="Proteomes" id="UP000288716"/>
    </source>
</evidence>
<keyword evidence="4" id="KW-1185">Reference proteome</keyword>
<comment type="similarity">
    <text evidence="1">Belongs to the IUNH family.</text>
</comment>
<sequence>NVGPVVDFNVHFDPEAAYITLKNANCPITIIPWETEEYDELAQIKTKRGIFFKRITQILSDNRDRNTTEKGFTVGDLLLTTAFFYPEAIKRTQVWPATVELHGQFTRGELIPDKRLLFKTGVTFITRMSKNIVISKFKEL</sequence>
<evidence type="ECO:0000313" key="3">
    <source>
        <dbReference type="EMBL" id="RWS19248.1"/>
    </source>
</evidence>
<dbReference type="STRING" id="299467.A0A443RVS1"/>
<dbReference type="InterPro" id="IPR036452">
    <property type="entry name" value="Ribo_hydro-like"/>
</dbReference>
<protein>
    <recommendedName>
        <fullName evidence="2">Inosine/uridine-preferring nucleoside hydrolase domain-containing protein</fullName>
    </recommendedName>
</protein>
<dbReference type="Gene3D" id="3.90.245.10">
    <property type="entry name" value="Ribonucleoside hydrolase-like"/>
    <property type="match status" value="1"/>
</dbReference>
<reference evidence="3 4" key="1">
    <citation type="journal article" date="2018" name="Gigascience">
        <title>Genomes of trombidid mites reveal novel predicted allergens and laterally-transferred genes associated with secondary metabolism.</title>
        <authorList>
            <person name="Dong X."/>
            <person name="Chaisiri K."/>
            <person name="Xia D."/>
            <person name="Armstrong S.D."/>
            <person name="Fang Y."/>
            <person name="Donnelly M.J."/>
            <person name="Kadowaki T."/>
            <person name="McGarry J.W."/>
            <person name="Darby A.C."/>
            <person name="Makepeace B.L."/>
        </authorList>
    </citation>
    <scope>NUCLEOTIDE SEQUENCE [LARGE SCALE GENOMIC DNA]</scope>
    <source>
        <strain evidence="3">UoL-UT</strain>
    </source>
</reference>
<dbReference type="InterPro" id="IPR052775">
    <property type="entry name" value="IUN_hydrolase"/>
</dbReference>
<dbReference type="OrthoDB" id="432381at2759"/>
<feature type="non-terminal residue" evidence="3">
    <location>
        <position position="1"/>
    </location>
</feature>
<dbReference type="EMBL" id="NCKV01028440">
    <property type="protein sequence ID" value="RWS19248.1"/>
    <property type="molecule type" value="Genomic_DNA"/>
</dbReference>
<dbReference type="Proteomes" id="UP000288716">
    <property type="component" value="Unassembled WGS sequence"/>
</dbReference>
<comment type="caution">
    <text evidence="3">The sequence shown here is derived from an EMBL/GenBank/DDBJ whole genome shotgun (WGS) entry which is preliminary data.</text>
</comment>
<name>A0A443RVS1_9ACAR</name>
<dbReference type="VEuPathDB" id="VectorBase:LDEU012792"/>
<organism evidence="3 4">
    <name type="scientific">Leptotrombidium deliense</name>
    <dbReference type="NCBI Taxonomy" id="299467"/>
    <lineage>
        <taxon>Eukaryota</taxon>
        <taxon>Metazoa</taxon>
        <taxon>Ecdysozoa</taxon>
        <taxon>Arthropoda</taxon>
        <taxon>Chelicerata</taxon>
        <taxon>Arachnida</taxon>
        <taxon>Acari</taxon>
        <taxon>Acariformes</taxon>
        <taxon>Trombidiformes</taxon>
        <taxon>Prostigmata</taxon>
        <taxon>Anystina</taxon>
        <taxon>Parasitengona</taxon>
        <taxon>Trombiculoidea</taxon>
        <taxon>Trombiculidae</taxon>
        <taxon>Leptotrombidium</taxon>
    </lineage>
</organism>
<dbReference type="Pfam" id="PF01156">
    <property type="entry name" value="IU_nuc_hydro"/>
    <property type="match status" value="1"/>
</dbReference>
<dbReference type="AlphaFoldDB" id="A0A443RVS1"/>
<dbReference type="PANTHER" id="PTHR46190">
    <property type="entry name" value="SI:CH211-201H21.5-RELATED"/>
    <property type="match status" value="1"/>
</dbReference>
<gene>
    <name evidence="3" type="ORF">B4U80_14471</name>
</gene>
<dbReference type="InterPro" id="IPR001910">
    <property type="entry name" value="Inosine/uridine_hydrolase_dom"/>
</dbReference>
<dbReference type="SUPFAM" id="SSF53590">
    <property type="entry name" value="Nucleoside hydrolase"/>
    <property type="match status" value="1"/>
</dbReference>